<dbReference type="Proteomes" id="UP000036338">
    <property type="component" value="Unassembled WGS sequence"/>
</dbReference>
<evidence type="ECO:0000313" key="2">
    <source>
        <dbReference type="Proteomes" id="UP000036338"/>
    </source>
</evidence>
<dbReference type="EMBL" id="LDWR01000122">
    <property type="protein sequence ID" value="KML40107.1"/>
    <property type="molecule type" value="Genomic_DNA"/>
</dbReference>
<organism evidence="1 2">
    <name type="scientific">Burkholderia cepacia</name>
    <name type="common">Pseudomonas cepacia</name>
    <dbReference type="NCBI Taxonomy" id="292"/>
    <lineage>
        <taxon>Bacteria</taxon>
        <taxon>Pseudomonadati</taxon>
        <taxon>Pseudomonadota</taxon>
        <taxon>Betaproteobacteria</taxon>
        <taxon>Burkholderiales</taxon>
        <taxon>Burkholderiaceae</taxon>
        <taxon>Burkholderia</taxon>
        <taxon>Burkholderia cepacia complex</taxon>
    </lineage>
</organism>
<comment type="caution">
    <text evidence="1">The sequence shown here is derived from an EMBL/GenBank/DDBJ whole genome shotgun (WGS) entry which is preliminary data.</text>
</comment>
<sequence length="74" mass="8355">MKRKPTRNSRVLLVSAVIPRVLAMPVGMLLTFARELPVRLAGLGQRIVQPLPDLRIGWTQQQADARRLFDTHIA</sequence>
<evidence type="ECO:0000313" key="1">
    <source>
        <dbReference type="EMBL" id="KML40107.1"/>
    </source>
</evidence>
<gene>
    <name evidence="1" type="ORF">VL15_38260</name>
</gene>
<reference evidence="1 2" key="1">
    <citation type="submission" date="2015-05" db="EMBL/GenBank/DDBJ databases">
        <title>Draft genome of Burkholderia cepacia LK29.</title>
        <authorList>
            <person name="Chan X.Y."/>
        </authorList>
    </citation>
    <scope>NUCLEOTIDE SEQUENCE [LARGE SCALE GENOMIC DNA]</scope>
    <source>
        <strain evidence="1 2">LK29</strain>
    </source>
</reference>
<proteinExistence type="predicted"/>
<protein>
    <submittedName>
        <fullName evidence="1">Uncharacterized protein</fullName>
    </submittedName>
</protein>
<dbReference type="AlphaFoldDB" id="A0A0J5VQ17"/>
<accession>A0A0J5VQ17</accession>
<name>A0A0J5VQ17_BURCE</name>